<proteinExistence type="predicted"/>
<evidence type="ECO:0000313" key="2">
    <source>
        <dbReference type="EMBL" id="CAB5208842.1"/>
    </source>
</evidence>
<accession>A0A6J5KU33</accession>
<protein>
    <submittedName>
        <fullName evidence="1">Uncharacterized protein</fullName>
    </submittedName>
</protein>
<reference evidence="1" key="1">
    <citation type="submission" date="2020-04" db="EMBL/GenBank/DDBJ databases">
        <authorList>
            <person name="Chiriac C."/>
            <person name="Salcher M."/>
            <person name="Ghai R."/>
            <person name="Kavagutti S V."/>
        </authorList>
    </citation>
    <scope>NUCLEOTIDE SEQUENCE</scope>
</reference>
<evidence type="ECO:0000313" key="1">
    <source>
        <dbReference type="EMBL" id="CAB4126028.1"/>
    </source>
</evidence>
<dbReference type="EMBL" id="LR796187">
    <property type="protein sequence ID" value="CAB4126028.1"/>
    <property type="molecule type" value="Genomic_DNA"/>
</dbReference>
<name>A0A6J5KU33_9CAUD</name>
<sequence>MSYPYLIQGKNIVVVIGNNSHTISNTHITYQKVLDAIKAEDWETVKDVIEPKKVVLDYGMGFVSIKGDTLYWKGTEMHNALTTRMIQMLTDGFPIKPLVFFMENLMENPSYRSVNELYGFLEKNNLPITPEGHFLAYKKVRADFKDVHSGTMDNSVGQIVEMERNLVDDDANNTCSSGLHFCSQGYLNSFSGDRTVIVKINPRDVVSIPTDYDNSKGRACRYEVVGELNIDPNDAFTSPVQSNSSDNEVEVQEGDTPFKDGYTAGFNNLYNTGDEYFGSDCTKYDEGYRKGTNDRIQGNPERYRYVKGY</sequence>
<organism evidence="1">
    <name type="scientific">uncultured Caudovirales phage</name>
    <dbReference type="NCBI Taxonomy" id="2100421"/>
    <lineage>
        <taxon>Viruses</taxon>
        <taxon>Duplodnaviria</taxon>
        <taxon>Heunggongvirae</taxon>
        <taxon>Uroviricota</taxon>
        <taxon>Caudoviricetes</taxon>
        <taxon>Peduoviridae</taxon>
        <taxon>Maltschvirus</taxon>
        <taxon>Maltschvirus maltsch</taxon>
    </lineage>
</organism>
<gene>
    <name evidence="2" type="ORF">UFOVP181_210</name>
    <name evidence="1" type="ORF">UFOVP57_429</name>
</gene>
<dbReference type="EMBL" id="LR798231">
    <property type="protein sequence ID" value="CAB5208842.1"/>
    <property type="molecule type" value="Genomic_DNA"/>
</dbReference>